<dbReference type="Proteomes" id="UP000829685">
    <property type="component" value="Unassembled WGS sequence"/>
</dbReference>
<organism evidence="3 4">
    <name type="scientific">Neoarthrinium moseri</name>
    <dbReference type="NCBI Taxonomy" id="1658444"/>
    <lineage>
        <taxon>Eukaryota</taxon>
        <taxon>Fungi</taxon>
        <taxon>Dikarya</taxon>
        <taxon>Ascomycota</taxon>
        <taxon>Pezizomycotina</taxon>
        <taxon>Sordariomycetes</taxon>
        <taxon>Xylariomycetidae</taxon>
        <taxon>Amphisphaeriales</taxon>
        <taxon>Apiosporaceae</taxon>
        <taxon>Neoarthrinium</taxon>
    </lineage>
</organism>
<comment type="caution">
    <text evidence="3">The sequence shown here is derived from an EMBL/GenBank/DDBJ whole genome shotgun (WGS) entry which is preliminary data.</text>
</comment>
<dbReference type="EMBL" id="JAFIMR010000002">
    <property type="protein sequence ID" value="KAI1880775.1"/>
    <property type="molecule type" value="Genomic_DNA"/>
</dbReference>
<dbReference type="InterPro" id="IPR052895">
    <property type="entry name" value="HetReg/Transcr_Mod"/>
</dbReference>
<feature type="compositionally biased region" description="Acidic residues" evidence="1">
    <location>
        <begin position="69"/>
        <end position="80"/>
    </location>
</feature>
<feature type="region of interest" description="Disordered" evidence="1">
    <location>
        <begin position="44"/>
        <end position="80"/>
    </location>
</feature>
<evidence type="ECO:0000256" key="1">
    <source>
        <dbReference type="SAM" id="MobiDB-lite"/>
    </source>
</evidence>
<dbReference type="PANTHER" id="PTHR24148:SF64">
    <property type="entry name" value="HETEROKARYON INCOMPATIBILITY DOMAIN-CONTAINING PROTEIN"/>
    <property type="match status" value="1"/>
</dbReference>
<keyword evidence="4" id="KW-1185">Reference proteome</keyword>
<evidence type="ECO:0000313" key="3">
    <source>
        <dbReference type="EMBL" id="KAI1880775.1"/>
    </source>
</evidence>
<dbReference type="PANTHER" id="PTHR24148">
    <property type="entry name" value="ANKYRIN REPEAT DOMAIN-CONTAINING PROTEIN 39 HOMOLOG-RELATED"/>
    <property type="match status" value="1"/>
</dbReference>
<protein>
    <recommendedName>
        <fullName evidence="2">Heterokaryon incompatibility domain-containing protein</fullName>
    </recommendedName>
</protein>
<dbReference type="InterPro" id="IPR010730">
    <property type="entry name" value="HET"/>
</dbReference>
<name>A0A9P9WX02_9PEZI</name>
<dbReference type="AlphaFoldDB" id="A0A9P9WX02"/>
<proteinExistence type="predicted"/>
<evidence type="ECO:0000313" key="4">
    <source>
        <dbReference type="Proteomes" id="UP000829685"/>
    </source>
</evidence>
<feature type="compositionally biased region" description="Polar residues" evidence="1">
    <location>
        <begin position="44"/>
        <end position="68"/>
    </location>
</feature>
<evidence type="ECO:0000259" key="2">
    <source>
        <dbReference type="Pfam" id="PF06985"/>
    </source>
</evidence>
<feature type="domain" description="Heterokaryon incompatibility" evidence="2">
    <location>
        <begin position="141"/>
        <end position="299"/>
    </location>
</feature>
<sequence>MLRWHRADCRRPDISIAGGIVYCGQCEQDSSRCLWDEAALSNLEGTSHQSPNTPLSWPSSVHYTSTAADENEDKQSEEENLEQQCSIETTASAGAEILSKRGYMPVVGAGQIRLLHLDQRCRGGGVLHGWLRDAHVGDADYEALSYTWASENGDDRRCSQLFLGEWWDLLMITKNCDDALRTIRHDHERLHRFDEDRSTETVNLIWVDAVCINQSNMQERTHQVAMMRDIFAGASHVNVYLGKTQGVSPHAAFLLSTIGTSKILETLRDQSLPDHEALKAAFCNLVDRRYFTRIWVVQEVLAARQLRVYCGESTFDFKVFWKDMIETISSNSNPKWTSWASRPLPHAAEDPFELLIDTSSCSSSDRRDRIFALLGLYQRSVEDGLEPIYTLSVRDIYTGVAAYFLTQRSSIDVLSIAEGISDTLPSWVPDWSKPHHLKIVNCEDIARRMAQHYNEADSLPLLASWPEDTLEANHVKLRITDHGALAIDAIIVLLLDKDYYRRYILACDFYIMISTQSPVVRGDCIAMVCSSGDFQHLRPQKDSKFYRLVGQCGVKIVNCHNDFMRRACRSMQINKSQLAFTKYGLPAKALVTLSSTMFKDFYTTLAGFINLYPSDKPNIGHWIQYSETFVDTVSSHQSLVSTWWSQLLSLYQRLFGLNKISLEGIHRHLSSQFEADWITFLNAPAQNGLSLSQSSVIHLGHYEDTPKLSDDKAKARSVDVIALQTIWKDLAPKIMRHMARARLDWTQWYQLRKDQMGCDTSEQVHSDLLKIWVSIVTEITATYDEPQSGFFEAFKCLEWVIESVSYYLHALEDSAKDELLTVLDELREFPFKLAPSQEITII</sequence>
<accession>A0A9P9WX02</accession>
<dbReference type="Pfam" id="PF06985">
    <property type="entry name" value="HET"/>
    <property type="match status" value="1"/>
</dbReference>
<gene>
    <name evidence="3" type="ORF">JX265_001015</name>
</gene>
<reference evidence="3" key="1">
    <citation type="submission" date="2021-03" db="EMBL/GenBank/DDBJ databases">
        <title>Revisited historic fungal species revealed as producer of novel bioactive compounds through whole genome sequencing and comparative genomics.</title>
        <authorList>
            <person name="Vignolle G.A."/>
            <person name="Hochenegger N."/>
            <person name="Mach R.L."/>
            <person name="Mach-Aigner A.R."/>
            <person name="Javad Rahimi M."/>
            <person name="Salim K.A."/>
            <person name="Chan C.M."/>
            <person name="Lim L.B.L."/>
            <person name="Cai F."/>
            <person name="Druzhinina I.S."/>
            <person name="U'Ren J.M."/>
            <person name="Derntl C."/>
        </authorList>
    </citation>
    <scope>NUCLEOTIDE SEQUENCE</scope>
    <source>
        <strain evidence="3">TUCIM 5799</strain>
    </source>
</reference>